<evidence type="ECO:0000313" key="2">
    <source>
        <dbReference type="Proteomes" id="UP000265020"/>
    </source>
</evidence>
<accession>A0A3Q2E1Z9</accession>
<reference evidence="1" key="1">
    <citation type="submission" date="2025-08" db="UniProtKB">
        <authorList>
            <consortium name="Ensembl"/>
        </authorList>
    </citation>
    <scope>IDENTIFICATION</scope>
</reference>
<evidence type="ECO:0000313" key="1">
    <source>
        <dbReference type="Ensembl" id="ENSCVAP00000026243.1"/>
    </source>
</evidence>
<organism evidence="1 2">
    <name type="scientific">Cyprinodon variegatus</name>
    <name type="common">Sheepshead minnow</name>
    <dbReference type="NCBI Taxonomy" id="28743"/>
    <lineage>
        <taxon>Eukaryota</taxon>
        <taxon>Metazoa</taxon>
        <taxon>Chordata</taxon>
        <taxon>Craniata</taxon>
        <taxon>Vertebrata</taxon>
        <taxon>Euteleostomi</taxon>
        <taxon>Actinopterygii</taxon>
        <taxon>Neopterygii</taxon>
        <taxon>Teleostei</taxon>
        <taxon>Neoteleostei</taxon>
        <taxon>Acanthomorphata</taxon>
        <taxon>Ovalentaria</taxon>
        <taxon>Atherinomorphae</taxon>
        <taxon>Cyprinodontiformes</taxon>
        <taxon>Cyprinodontidae</taxon>
        <taxon>Cyprinodon</taxon>
    </lineage>
</organism>
<reference evidence="1" key="2">
    <citation type="submission" date="2025-09" db="UniProtKB">
        <authorList>
            <consortium name="Ensembl"/>
        </authorList>
    </citation>
    <scope>IDENTIFICATION</scope>
</reference>
<evidence type="ECO:0008006" key="3">
    <source>
        <dbReference type="Google" id="ProtNLM"/>
    </source>
</evidence>
<keyword evidence="2" id="KW-1185">Reference proteome</keyword>
<dbReference type="Ensembl" id="ENSCVAT00000016133.1">
    <property type="protein sequence ID" value="ENSCVAP00000026243.1"/>
    <property type="gene ID" value="ENSCVAG00000011653.1"/>
</dbReference>
<dbReference type="AlphaFoldDB" id="A0A3Q2E1Z9"/>
<sequence length="86" mass="9538">MYKMLVSGAVPPSSSSQLQVSLGYQPPLFPADEREISVRSNSPGSFPTDKKKITLILSQLTGRALEWAEARFTSESSFRFLVDFLP</sequence>
<dbReference type="Proteomes" id="UP000265020">
    <property type="component" value="Unassembled WGS sequence"/>
</dbReference>
<dbReference type="GeneTree" id="ENSGT01000000216583"/>
<name>A0A3Q2E1Z9_CYPVA</name>
<proteinExistence type="predicted"/>
<protein>
    <recommendedName>
        <fullName evidence="3">DUF4939 domain-containing protein</fullName>
    </recommendedName>
</protein>